<evidence type="ECO:0000313" key="3">
    <source>
        <dbReference type="EMBL" id="KAK9911466.1"/>
    </source>
</evidence>
<evidence type="ECO:0000313" key="4">
    <source>
        <dbReference type="Proteomes" id="UP001457282"/>
    </source>
</evidence>
<protein>
    <recommendedName>
        <fullName evidence="2">Hydroxymethylglutaryl-coenzyme A synthase N-terminal domain-containing protein</fullName>
    </recommendedName>
</protein>
<dbReference type="InterPro" id="IPR016039">
    <property type="entry name" value="Thiolase-like"/>
</dbReference>
<keyword evidence="1" id="KW-0808">Transferase</keyword>
<keyword evidence="4" id="KW-1185">Reference proteome</keyword>
<dbReference type="AlphaFoldDB" id="A0AAW1VWS9"/>
<dbReference type="PROSITE" id="PS01226">
    <property type="entry name" value="HMG_COA_SYNTHASE"/>
    <property type="match status" value="1"/>
</dbReference>
<reference evidence="3 4" key="1">
    <citation type="journal article" date="2023" name="G3 (Bethesda)">
        <title>A chromosome-length genome assembly and annotation of blackberry (Rubus argutus, cv. 'Hillquist').</title>
        <authorList>
            <person name="Bruna T."/>
            <person name="Aryal R."/>
            <person name="Dudchenko O."/>
            <person name="Sargent D.J."/>
            <person name="Mead D."/>
            <person name="Buti M."/>
            <person name="Cavallini A."/>
            <person name="Hytonen T."/>
            <person name="Andres J."/>
            <person name="Pham M."/>
            <person name="Weisz D."/>
            <person name="Mascagni F."/>
            <person name="Usai G."/>
            <person name="Natali L."/>
            <person name="Bassil N."/>
            <person name="Fernandez G.E."/>
            <person name="Lomsadze A."/>
            <person name="Armour M."/>
            <person name="Olukolu B."/>
            <person name="Poorten T."/>
            <person name="Britton C."/>
            <person name="Davik J."/>
            <person name="Ashrafi H."/>
            <person name="Aiden E.L."/>
            <person name="Borodovsky M."/>
            <person name="Worthington M."/>
        </authorList>
    </citation>
    <scope>NUCLEOTIDE SEQUENCE [LARGE SCALE GENOMIC DNA]</scope>
    <source>
        <strain evidence="3">PI 553951</strain>
    </source>
</reference>
<dbReference type="GO" id="GO:0006084">
    <property type="term" value="P:acetyl-CoA metabolic process"/>
    <property type="evidence" value="ECO:0007669"/>
    <property type="project" value="TreeGrafter"/>
</dbReference>
<dbReference type="SUPFAM" id="SSF53901">
    <property type="entry name" value="Thiolase-like"/>
    <property type="match status" value="1"/>
</dbReference>
<dbReference type="InterPro" id="IPR000590">
    <property type="entry name" value="HMG_CoA_synt_AS"/>
</dbReference>
<dbReference type="GO" id="GO:0004421">
    <property type="term" value="F:hydroxymethylglutaryl-CoA synthase activity"/>
    <property type="evidence" value="ECO:0007669"/>
    <property type="project" value="InterPro"/>
</dbReference>
<sequence>MIFEKHGNTDIEGVDSTNACYGGTAALFNCVNWVKSSSWDGHYGLAVCTNSAVCAEGPGRPTGVAAAIALLVRPDALISFESKIRGSHWSLVFDFTSLTLPVNIQLLTENFFKHVI</sequence>
<organism evidence="3 4">
    <name type="scientific">Rubus argutus</name>
    <name type="common">Southern blackberry</name>
    <dbReference type="NCBI Taxonomy" id="59490"/>
    <lineage>
        <taxon>Eukaryota</taxon>
        <taxon>Viridiplantae</taxon>
        <taxon>Streptophyta</taxon>
        <taxon>Embryophyta</taxon>
        <taxon>Tracheophyta</taxon>
        <taxon>Spermatophyta</taxon>
        <taxon>Magnoliopsida</taxon>
        <taxon>eudicotyledons</taxon>
        <taxon>Gunneridae</taxon>
        <taxon>Pentapetalae</taxon>
        <taxon>rosids</taxon>
        <taxon>fabids</taxon>
        <taxon>Rosales</taxon>
        <taxon>Rosaceae</taxon>
        <taxon>Rosoideae</taxon>
        <taxon>Rosoideae incertae sedis</taxon>
        <taxon>Rubus</taxon>
    </lineage>
</organism>
<evidence type="ECO:0000259" key="2">
    <source>
        <dbReference type="Pfam" id="PF01154"/>
    </source>
</evidence>
<dbReference type="EMBL" id="JBEDUW010000007">
    <property type="protein sequence ID" value="KAK9911466.1"/>
    <property type="molecule type" value="Genomic_DNA"/>
</dbReference>
<gene>
    <name evidence="3" type="ORF">M0R45_035374</name>
</gene>
<proteinExistence type="predicted"/>
<comment type="caution">
    <text evidence="3">The sequence shown here is derived from an EMBL/GenBank/DDBJ whole genome shotgun (WGS) entry which is preliminary data.</text>
</comment>
<dbReference type="GO" id="GO:0010142">
    <property type="term" value="P:farnesyl diphosphate biosynthetic process, mevalonate pathway"/>
    <property type="evidence" value="ECO:0007669"/>
    <property type="project" value="TreeGrafter"/>
</dbReference>
<dbReference type="Pfam" id="PF01154">
    <property type="entry name" value="HMG_CoA_synt_N"/>
    <property type="match status" value="1"/>
</dbReference>
<name>A0AAW1VWS9_RUBAR</name>
<evidence type="ECO:0000256" key="1">
    <source>
        <dbReference type="ARBA" id="ARBA00022679"/>
    </source>
</evidence>
<dbReference type="PANTHER" id="PTHR43323:SF2">
    <property type="entry name" value="HYDROXYMETHYLGLUTARYL-COA SYNTHASE"/>
    <property type="match status" value="1"/>
</dbReference>
<dbReference type="InterPro" id="IPR013528">
    <property type="entry name" value="HMG_CoA_synth_N"/>
</dbReference>
<feature type="domain" description="Hydroxymethylglutaryl-coenzyme A synthase N-terminal" evidence="2">
    <location>
        <begin position="2"/>
        <end position="76"/>
    </location>
</feature>
<dbReference type="Gene3D" id="3.40.47.10">
    <property type="match status" value="1"/>
</dbReference>
<accession>A0AAW1VWS9</accession>
<dbReference type="PANTHER" id="PTHR43323">
    <property type="entry name" value="3-HYDROXY-3-METHYLGLUTARYL COENZYME A SYNTHASE"/>
    <property type="match status" value="1"/>
</dbReference>
<dbReference type="Proteomes" id="UP001457282">
    <property type="component" value="Unassembled WGS sequence"/>
</dbReference>